<keyword evidence="2" id="KW-0808">Transferase</keyword>
<dbReference type="Gene3D" id="3.40.630.30">
    <property type="match status" value="1"/>
</dbReference>
<reference evidence="2" key="1">
    <citation type="submission" date="2021-04" db="EMBL/GenBank/DDBJ databases">
        <title>Pseudonocardia sp. nov., isolated from sandy soil of mangrove forest.</title>
        <authorList>
            <person name="Zan Z."/>
            <person name="Huang R."/>
            <person name="Liu W."/>
        </authorList>
    </citation>
    <scope>NUCLEOTIDE SEQUENCE</scope>
    <source>
        <strain evidence="2">S2-4</strain>
    </source>
</reference>
<feature type="domain" description="N-acetyltransferase" evidence="1">
    <location>
        <begin position="116"/>
        <end position="249"/>
    </location>
</feature>
<organism evidence="2 3">
    <name type="scientific">Pseudonocardia humida</name>
    <dbReference type="NCBI Taxonomy" id="2800819"/>
    <lineage>
        <taxon>Bacteria</taxon>
        <taxon>Bacillati</taxon>
        <taxon>Actinomycetota</taxon>
        <taxon>Actinomycetes</taxon>
        <taxon>Pseudonocardiales</taxon>
        <taxon>Pseudonocardiaceae</taxon>
        <taxon>Pseudonocardia</taxon>
    </lineage>
</organism>
<name>A0ABT1ACY0_9PSEU</name>
<dbReference type="EMBL" id="JAGSOV010000096">
    <property type="protein sequence ID" value="MCO1660868.1"/>
    <property type="molecule type" value="Genomic_DNA"/>
</dbReference>
<dbReference type="PROSITE" id="PS51186">
    <property type="entry name" value="GNAT"/>
    <property type="match status" value="1"/>
</dbReference>
<accession>A0ABT1ACY0</accession>
<evidence type="ECO:0000259" key="1">
    <source>
        <dbReference type="PROSITE" id="PS51186"/>
    </source>
</evidence>
<dbReference type="InterPro" id="IPR027365">
    <property type="entry name" value="GNAT_acetyltra_YdfB-like"/>
</dbReference>
<dbReference type="RefSeq" id="WP_252446397.1">
    <property type="nucleotide sequence ID" value="NZ_JAGSOV010000096.1"/>
</dbReference>
<evidence type="ECO:0000313" key="2">
    <source>
        <dbReference type="EMBL" id="MCO1660868.1"/>
    </source>
</evidence>
<comment type="caution">
    <text evidence="2">The sequence shown here is derived from an EMBL/GenBank/DDBJ whole genome shotgun (WGS) entry which is preliminary data.</text>
</comment>
<dbReference type="Pfam" id="PF12746">
    <property type="entry name" value="GNAT_acetyltran"/>
    <property type="match status" value="1"/>
</dbReference>
<keyword evidence="2" id="KW-0012">Acyltransferase</keyword>
<dbReference type="EC" id="2.3.1.-" evidence="2"/>
<sequence>MLPVPPEDWSALRPWFVPERPGPLVFEQVLRSGIGTCSVDREREPRVVLAEAGGGNYALRGDPDAIPPEDLAAIEGMVDAAPEWLPALRRSAPRTAIWQRIIAVLPAAAEMPPPRPEVRRLTPDDTALLAALPADIAWIHETWGGVEGALAAGVVHAAVVDGAIVSVALPFYRGLAHEDLGVVTTAEHRGRGFSTACAAAVVADVRARGDIPTWTTSPDNAGSLGVARRLGFVHHHDDVLYCVRIPIPV</sequence>
<dbReference type="SUPFAM" id="SSF55729">
    <property type="entry name" value="Acyl-CoA N-acyltransferases (Nat)"/>
    <property type="match status" value="1"/>
</dbReference>
<evidence type="ECO:0000313" key="3">
    <source>
        <dbReference type="Proteomes" id="UP001165283"/>
    </source>
</evidence>
<keyword evidence="3" id="KW-1185">Reference proteome</keyword>
<dbReference type="GO" id="GO:0016746">
    <property type="term" value="F:acyltransferase activity"/>
    <property type="evidence" value="ECO:0007669"/>
    <property type="project" value="UniProtKB-KW"/>
</dbReference>
<dbReference type="InterPro" id="IPR000182">
    <property type="entry name" value="GNAT_dom"/>
</dbReference>
<protein>
    <submittedName>
        <fullName evidence="2">GNAT family N-acetyltransferase</fullName>
        <ecNumber evidence="2">2.3.1.-</ecNumber>
    </submittedName>
</protein>
<dbReference type="Proteomes" id="UP001165283">
    <property type="component" value="Unassembled WGS sequence"/>
</dbReference>
<dbReference type="InterPro" id="IPR016181">
    <property type="entry name" value="Acyl_CoA_acyltransferase"/>
</dbReference>
<proteinExistence type="predicted"/>
<gene>
    <name evidence="2" type="ORF">KDL28_38055</name>
</gene>